<dbReference type="PANTHER" id="PTHR47551">
    <property type="entry name" value="TUBULIN--TYROSINE LIGASE PBY1-RELATED"/>
    <property type="match status" value="1"/>
</dbReference>
<evidence type="ECO:0000313" key="4">
    <source>
        <dbReference type="Proteomes" id="UP000005240"/>
    </source>
</evidence>
<dbReference type="PROSITE" id="PS51221">
    <property type="entry name" value="TTL"/>
    <property type="match status" value="1"/>
</dbReference>
<evidence type="ECO:0000256" key="1">
    <source>
        <dbReference type="SAM" id="MobiDB-lite"/>
    </source>
</evidence>
<dbReference type="EnsemblFungi" id="PTTG_27918-t43_1">
    <property type="protein sequence ID" value="PTTG_27918-t43_1-p1"/>
    <property type="gene ID" value="PTTG_27918"/>
</dbReference>
<evidence type="ECO:0000313" key="3">
    <source>
        <dbReference type="EnsemblFungi" id="PTTG_27918-t43_1-p1"/>
    </source>
</evidence>
<dbReference type="GO" id="GO:0000932">
    <property type="term" value="C:P-body"/>
    <property type="evidence" value="ECO:0007669"/>
    <property type="project" value="TreeGrafter"/>
</dbReference>
<proteinExistence type="predicted"/>
<sequence>MGGQQIYGDIGRSTDLSFKRARHRHPKKVWILKPAVADKAQGIRLFRSREELYEIFTDFERLEELEESQELDDPQKEDTGVNDERRQTWVSVSQMRDWIIQEYVSNPLLIDPAKPETYSTDKSVDQLSFHKHHLSVYVLAVGALSVSRTKVVQTVGDSPT</sequence>
<feature type="region of interest" description="Disordered" evidence="1">
    <location>
        <begin position="65"/>
        <end position="85"/>
    </location>
</feature>
<keyword evidence="4" id="KW-1185">Reference proteome</keyword>
<organism evidence="2">
    <name type="scientific">Puccinia triticina (isolate 1-1 / race 1 (BBBD))</name>
    <name type="common">Brown leaf rust fungus</name>
    <dbReference type="NCBI Taxonomy" id="630390"/>
    <lineage>
        <taxon>Eukaryota</taxon>
        <taxon>Fungi</taxon>
        <taxon>Dikarya</taxon>
        <taxon>Basidiomycota</taxon>
        <taxon>Pucciniomycotina</taxon>
        <taxon>Pucciniomycetes</taxon>
        <taxon>Pucciniales</taxon>
        <taxon>Pucciniaceae</taxon>
        <taxon>Puccinia</taxon>
    </lineage>
</organism>
<feature type="compositionally biased region" description="Basic and acidic residues" evidence="1">
    <location>
        <begin position="73"/>
        <end position="85"/>
    </location>
</feature>
<dbReference type="PANTHER" id="PTHR47551:SF1">
    <property type="entry name" value="TUBULIN--TYROSINE LIGASE PBY1-RELATED"/>
    <property type="match status" value="1"/>
</dbReference>
<protein>
    <submittedName>
        <fullName evidence="2 3">Uncharacterized protein</fullName>
    </submittedName>
</protein>
<evidence type="ECO:0000313" key="2">
    <source>
        <dbReference type="EMBL" id="OAV91566.1"/>
    </source>
</evidence>
<dbReference type="InterPro" id="IPR004344">
    <property type="entry name" value="TTL/TTLL_fam"/>
</dbReference>
<reference evidence="2" key="1">
    <citation type="submission" date="2009-11" db="EMBL/GenBank/DDBJ databases">
        <authorList>
            <consortium name="The Broad Institute Genome Sequencing Platform"/>
            <person name="Ward D."/>
            <person name="Feldgarden M."/>
            <person name="Earl A."/>
            <person name="Young S.K."/>
            <person name="Zeng Q."/>
            <person name="Koehrsen M."/>
            <person name="Alvarado L."/>
            <person name="Berlin A."/>
            <person name="Bochicchio J."/>
            <person name="Borenstein D."/>
            <person name="Chapman S.B."/>
            <person name="Chen Z."/>
            <person name="Engels R."/>
            <person name="Freedman E."/>
            <person name="Gellesch M."/>
            <person name="Goldberg J."/>
            <person name="Griggs A."/>
            <person name="Gujja S."/>
            <person name="Heilman E."/>
            <person name="Heiman D."/>
            <person name="Hepburn T."/>
            <person name="Howarth C."/>
            <person name="Jen D."/>
            <person name="Larson L."/>
            <person name="Lewis B."/>
            <person name="Mehta T."/>
            <person name="Park D."/>
            <person name="Pearson M."/>
            <person name="Roberts A."/>
            <person name="Saif S."/>
            <person name="Shea T."/>
            <person name="Shenoy N."/>
            <person name="Sisk P."/>
            <person name="Stolte C."/>
            <person name="Sykes S."/>
            <person name="Thomson T."/>
            <person name="Walk T."/>
            <person name="White J."/>
            <person name="Yandava C."/>
            <person name="Izard J."/>
            <person name="Baranova O.V."/>
            <person name="Blanton J.M."/>
            <person name="Tanner A.C."/>
            <person name="Dewhirst F.E."/>
            <person name="Haas B."/>
            <person name="Nusbaum C."/>
            <person name="Birren B."/>
        </authorList>
    </citation>
    <scope>NUCLEOTIDE SEQUENCE [LARGE SCALE GENOMIC DNA]</scope>
    <source>
        <strain evidence="2">1-1 BBBD Race 1</strain>
    </source>
</reference>
<dbReference type="VEuPathDB" id="FungiDB:PTTG_27918"/>
<gene>
    <name evidence="2" type="ORF">PTTG_27918</name>
</gene>
<name>A0A180GFR6_PUCT1</name>
<dbReference type="Pfam" id="PF03133">
    <property type="entry name" value="TTL"/>
    <property type="match status" value="1"/>
</dbReference>
<dbReference type="InterPro" id="IPR027746">
    <property type="entry name" value="TTL"/>
</dbReference>
<dbReference type="EMBL" id="ADAS02000078">
    <property type="protein sequence ID" value="OAV91566.1"/>
    <property type="molecule type" value="Genomic_DNA"/>
</dbReference>
<reference evidence="2" key="2">
    <citation type="submission" date="2016-05" db="EMBL/GenBank/DDBJ databases">
        <title>Comparative analysis highlights variable genome content of wheat rusts and divergence of the mating loci.</title>
        <authorList>
            <person name="Cuomo C.A."/>
            <person name="Bakkeren G."/>
            <person name="Szabo L."/>
            <person name="Khalil H."/>
            <person name="Joly D."/>
            <person name="Goldberg J."/>
            <person name="Young S."/>
            <person name="Zeng Q."/>
            <person name="Fellers J."/>
        </authorList>
    </citation>
    <scope>NUCLEOTIDE SEQUENCE [LARGE SCALE GENOMIC DNA]</scope>
    <source>
        <strain evidence="2">1-1 BBBD Race 1</strain>
    </source>
</reference>
<dbReference type="Gene3D" id="3.30.470.20">
    <property type="entry name" value="ATP-grasp fold, B domain"/>
    <property type="match status" value="1"/>
</dbReference>
<dbReference type="STRING" id="630390.A0A180GFR6"/>
<dbReference type="OrthoDB" id="202825at2759"/>
<accession>A0A180GFR6</accession>
<reference evidence="3" key="4">
    <citation type="submission" date="2025-05" db="UniProtKB">
        <authorList>
            <consortium name="EnsemblFungi"/>
        </authorList>
    </citation>
    <scope>IDENTIFICATION</scope>
    <source>
        <strain evidence="3">isolate 1-1 / race 1 (BBBD)</strain>
    </source>
</reference>
<dbReference type="Proteomes" id="UP000005240">
    <property type="component" value="Unassembled WGS sequence"/>
</dbReference>
<reference evidence="3 4" key="3">
    <citation type="journal article" date="2017" name="G3 (Bethesda)">
        <title>Comparative analysis highlights variable genome content of wheat rusts and divergence of the mating loci.</title>
        <authorList>
            <person name="Cuomo C.A."/>
            <person name="Bakkeren G."/>
            <person name="Khalil H.B."/>
            <person name="Panwar V."/>
            <person name="Joly D."/>
            <person name="Linning R."/>
            <person name="Sakthikumar S."/>
            <person name="Song X."/>
            <person name="Adiconis X."/>
            <person name="Fan L."/>
            <person name="Goldberg J.M."/>
            <person name="Levin J.Z."/>
            <person name="Young S."/>
            <person name="Zeng Q."/>
            <person name="Anikster Y."/>
            <person name="Bruce M."/>
            <person name="Wang M."/>
            <person name="Yin C."/>
            <person name="McCallum B."/>
            <person name="Szabo L.J."/>
            <person name="Hulbert S."/>
            <person name="Chen X."/>
            <person name="Fellers J.P."/>
        </authorList>
    </citation>
    <scope>NUCLEOTIDE SEQUENCE</scope>
    <source>
        <strain evidence="3">isolate 1-1 / race 1 (BBBD)</strain>
        <strain evidence="4">Isolate 1-1 / race 1 (BBBD)</strain>
    </source>
</reference>
<dbReference type="AlphaFoldDB" id="A0A180GFR6"/>